<sequence>MDLNDVTNVLNHKTIHNFYPKLGSQISLTCNLTTNSSIDLFKFPIIWLKLQADEVSKGGSPIHEIQILLSDLDITGQFSLTEKLIVDGNKGLRERIVIQEMHTKSFVVGPHHHGLVISCSVRRPHIIRPFESEETFTMSDSITLKSLMVYNIPSNQLTNENEVGVACVMCTIYSQPLASVVYWVVKYDRLTIRDIKIPLHFNILMIQTLNSSIKDVTNYFETNSCYRLIGVRENIVSAEIDHYMTPEIILVAANLHGNNEFYIKLISKNFVF</sequence>
<dbReference type="EMBL" id="AMQM01007643">
    <property type="status" value="NOT_ANNOTATED_CDS"/>
    <property type="molecule type" value="Genomic_DNA"/>
</dbReference>
<dbReference type="RefSeq" id="XP_009029584.1">
    <property type="nucleotide sequence ID" value="XM_009031336.1"/>
</dbReference>
<dbReference type="InParanoid" id="T1FH34"/>
<keyword evidence="3" id="KW-1185">Reference proteome</keyword>
<organism evidence="2 3">
    <name type="scientific">Helobdella robusta</name>
    <name type="common">Californian leech</name>
    <dbReference type="NCBI Taxonomy" id="6412"/>
    <lineage>
        <taxon>Eukaryota</taxon>
        <taxon>Metazoa</taxon>
        <taxon>Spiralia</taxon>
        <taxon>Lophotrochozoa</taxon>
        <taxon>Annelida</taxon>
        <taxon>Clitellata</taxon>
        <taxon>Hirudinea</taxon>
        <taxon>Rhynchobdellida</taxon>
        <taxon>Glossiphoniidae</taxon>
        <taxon>Helobdella</taxon>
    </lineage>
</organism>
<dbReference type="GeneID" id="20208133"/>
<dbReference type="AlphaFoldDB" id="T1FH34"/>
<dbReference type="EMBL" id="KB097650">
    <property type="protein sequence ID" value="ESN92349.1"/>
    <property type="molecule type" value="Genomic_DNA"/>
</dbReference>
<dbReference type="KEGG" id="hro:HELRODRAFT_181547"/>
<reference evidence="1 3" key="2">
    <citation type="journal article" date="2013" name="Nature">
        <title>Insights into bilaterian evolution from three spiralian genomes.</title>
        <authorList>
            <person name="Simakov O."/>
            <person name="Marletaz F."/>
            <person name="Cho S.J."/>
            <person name="Edsinger-Gonzales E."/>
            <person name="Havlak P."/>
            <person name="Hellsten U."/>
            <person name="Kuo D.H."/>
            <person name="Larsson T."/>
            <person name="Lv J."/>
            <person name="Arendt D."/>
            <person name="Savage R."/>
            <person name="Osoegawa K."/>
            <person name="de Jong P."/>
            <person name="Grimwood J."/>
            <person name="Chapman J.A."/>
            <person name="Shapiro H."/>
            <person name="Aerts A."/>
            <person name="Otillar R.P."/>
            <person name="Terry A.Y."/>
            <person name="Boore J.L."/>
            <person name="Grigoriev I.V."/>
            <person name="Lindberg D.R."/>
            <person name="Seaver E.C."/>
            <person name="Weisblat D.A."/>
            <person name="Putnam N.H."/>
            <person name="Rokhsar D.S."/>
        </authorList>
    </citation>
    <scope>NUCLEOTIDE SEQUENCE</scope>
</reference>
<proteinExistence type="predicted"/>
<evidence type="ECO:0000313" key="1">
    <source>
        <dbReference type="EMBL" id="ESN92349.1"/>
    </source>
</evidence>
<reference evidence="3" key="1">
    <citation type="submission" date="2012-12" db="EMBL/GenBank/DDBJ databases">
        <authorList>
            <person name="Hellsten U."/>
            <person name="Grimwood J."/>
            <person name="Chapman J.A."/>
            <person name="Shapiro H."/>
            <person name="Aerts A."/>
            <person name="Otillar R.P."/>
            <person name="Terry A.Y."/>
            <person name="Boore J.L."/>
            <person name="Simakov O."/>
            <person name="Marletaz F."/>
            <person name="Cho S.-J."/>
            <person name="Edsinger-Gonzales E."/>
            <person name="Havlak P."/>
            <person name="Kuo D.-H."/>
            <person name="Larsson T."/>
            <person name="Lv J."/>
            <person name="Arendt D."/>
            <person name="Savage R."/>
            <person name="Osoegawa K."/>
            <person name="de Jong P."/>
            <person name="Lindberg D.R."/>
            <person name="Seaver E.C."/>
            <person name="Weisblat D.A."/>
            <person name="Putnam N.H."/>
            <person name="Grigoriev I.V."/>
            <person name="Rokhsar D.S."/>
        </authorList>
    </citation>
    <scope>NUCLEOTIDE SEQUENCE</scope>
</reference>
<dbReference type="HOGENOM" id="CLU_1024073_0_0_1"/>
<dbReference type="EnsemblMetazoa" id="HelroT181547">
    <property type="protein sequence ID" value="HelroP181547"/>
    <property type="gene ID" value="HelroG181547"/>
</dbReference>
<reference evidence="2" key="3">
    <citation type="submission" date="2015-06" db="UniProtKB">
        <authorList>
            <consortium name="EnsemblMetazoa"/>
        </authorList>
    </citation>
    <scope>IDENTIFICATION</scope>
</reference>
<dbReference type="Proteomes" id="UP000015101">
    <property type="component" value="Unassembled WGS sequence"/>
</dbReference>
<evidence type="ECO:0000313" key="3">
    <source>
        <dbReference type="Proteomes" id="UP000015101"/>
    </source>
</evidence>
<dbReference type="CTD" id="20208133"/>
<accession>T1FH34</accession>
<name>T1FH34_HELRO</name>
<protein>
    <submittedName>
        <fullName evidence="1 2">Uncharacterized protein</fullName>
    </submittedName>
</protein>
<evidence type="ECO:0000313" key="2">
    <source>
        <dbReference type="EnsemblMetazoa" id="HelroP181547"/>
    </source>
</evidence>
<gene>
    <name evidence="2" type="primary">20208133</name>
    <name evidence="1" type="ORF">HELRODRAFT_181547</name>
</gene>